<dbReference type="EMBL" id="BOMS01000167">
    <property type="protein sequence ID" value="GIE73259.1"/>
    <property type="molecule type" value="Genomic_DNA"/>
</dbReference>
<reference evidence="1 2" key="1">
    <citation type="submission" date="2021-01" db="EMBL/GenBank/DDBJ databases">
        <title>Whole genome shotgun sequence of Actinoplanes palleronii NBRC 14916.</title>
        <authorList>
            <person name="Komaki H."/>
            <person name="Tamura T."/>
        </authorList>
    </citation>
    <scope>NUCLEOTIDE SEQUENCE [LARGE SCALE GENOMIC DNA]</scope>
    <source>
        <strain evidence="1 2">NBRC 14916</strain>
    </source>
</reference>
<sequence length="288" mass="30280">MADPVAALIVATVMVRRPEGVQLMCTEPSKPGLSRRAALFGGAGAAAAVALGEPAQAAGRRGLRDLTYPLGPGTPAFEPGEEAVRRTVATIADDGYYMQEWRVIEHIGTHVDAPAHFTAGGRTSTELQPAELVVPAVVIDIAARAARDADTVVTVADLMAFERRHGRIPDGAAVLMYSGWGAKAGDADAYRGTDAAGTLHFPGFGVDACEWLLRHRRIRSLGVDTLSIDPGVSATFDTHHALTGADRYGIENLAHLESIPRHGATIFVGLIPYEGGSGGQARVLATWS</sequence>
<dbReference type="SUPFAM" id="SSF102198">
    <property type="entry name" value="Putative cyclase"/>
    <property type="match status" value="1"/>
</dbReference>
<dbReference type="Pfam" id="PF04199">
    <property type="entry name" value="Cyclase"/>
    <property type="match status" value="1"/>
</dbReference>
<dbReference type="PANTHER" id="PTHR31118:SF12">
    <property type="entry name" value="CYCLASE-LIKE PROTEIN 2"/>
    <property type="match status" value="1"/>
</dbReference>
<dbReference type="PANTHER" id="PTHR31118">
    <property type="entry name" value="CYCLASE-LIKE PROTEIN 2"/>
    <property type="match status" value="1"/>
</dbReference>
<name>A0ABQ4BRF7_9ACTN</name>
<gene>
    <name evidence="1" type="ORF">Apa02nite_093670</name>
</gene>
<accession>A0ABQ4BRF7</accession>
<dbReference type="Gene3D" id="3.50.30.50">
    <property type="entry name" value="Putative cyclase"/>
    <property type="match status" value="1"/>
</dbReference>
<dbReference type="PROSITE" id="PS51318">
    <property type="entry name" value="TAT"/>
    <property type="match status" value="1"/>
</dbReference>
<keyword evidence="2" id="KW-1185">Reference proteome</keyword>
<evidence type="ECO:0000313" key="2">
    <source>
        <dbReference type="Proteomes" id="UP000624709"/>
    </source>
</evidence>
<protein>
    <submittedName>
        <fullName evidence="1">Cyclase</fullName>
    </submittedName>
</protein>
<comment type="caution">
    <text evidence="1">The sequence shown here is derived from an EMBL/GenBank/DDBJ whole genome shotgun (WGS) entry which is preliminary data.</text>
</comment>
<proteinExistence type="predicted"/>
<organism evidence="1 2">
    <name type="scientific">Actinoplanes palleronii</name>
    <dbReference type="NCBI Taxonomy" id="113570"/>
    <lineage>
        <taxon>Bacteria</taxon>
        <taxon>Bacillati</taxon>
        <taxon>Actinomycetota</taxon>
        <taxon>Actinomycetes</taxon>
        <taxon>Micromonosporales</taxon>
        <taxon>Micromonosporaceae</taxon>
        <taxon>Actinoplanes</taxon>
    </lineage>
</organism>
<dbReference type="Proteomes" id="UP000624709">
    <property type="component" value="Unassembled WGS sequence"/>
</dbReference>
<dbReference type="InterPro" id="IPR007325">
    <property type="entry name" value="KFase/CYL"/>
</dbReference>
<evidence type="ECO:0000313" key="1">
    <source>
        <dbReference type="EMBL" id="GIE73259.1"/>
    </source>
</evidence>
<dbReference type="RefSeq" id="WP_239165055.1">
    <property type="nucleotide sequence ID" value="NZ_BAAATY010000070.1"/>
</dbReference>
<dbReference type="InterPro" id="IPR006311">
    <property type="entry name" value="TAT_signal"/>
</dbReference>
<dbReference type="InterPro" id="IPR037175">
    <property type="entry name" value="KFase_sf"/>
</dbReference>